<dbReference type="InterPro" id="IPR011234">
    <property type="entry name" value="Fumarylacetoacetase-like_C"/>
</dbReference>
<keyword evidence="5" id="KW-1185">Reference proteome</keyword>
<dbReference type="Proteomes" id="UP000248863">
    <property type="component" value="Unassembled WGS sequence"/>
</dbReference>
<proteinExistence type="inferred from homology"/>
<dbReference type="SUPFAM" id="SSF56529">
    <property type="entry name" value="FAH"/>
    <property type="match status" value="1"/>
</dbReference>
<dbReference type="InterPro" id="IPR051121">
    <property type="entry name" value="FAH"/>
</dbReference>
<dbReference type="OrthoDB" id="5197601at2"/>
<dbReference type="EMBL" id="NPEU01000378">
    <property type="protein sequence ID" value="RAI33170.1"/>
    <property type="molecule type" value="Genomic_DNA"/>
</dbReference>
<dbReference type="GO" id="GO:0044281">
    <property type="term" value="P:small molecule metabolic process"/>
    <property type="evidence" value="ECO:0007669"/>
    <property type="project" value="UniProtKB-ARBA"/>
</dbReference>
<dbReference type="Pfam" id="PF01557">
    <property type="entry name" value="FAA_hydrolase"/>
    <property type="match status" value="1"/>
</dbReference>
<accession>A0A327K348</accession>
<dbReference type="RefSeq" id="WP_111359417.1">
    <property type="nucleotide sequence ID" value="NZ_NHSK01000098.1"/>
</dbReference>
<evidence type="ECO:0000313" key="5">
    <source>
        <dbReference type="Proteomes" id="UP000248863"/>
    </source>
</evidence>
<reference evidence="4 5" key="1">
    <citation type="submission" date="2017-07" db="EMBL/GenBank/DDBJ databases">
        <title>Draft Genome Sequences of Select Purple Nonsulfur Bacteria.</title>
        <authorList>
            <person name="Lasarre B."/>
            <person name="Mckinlay J.B."/>
        </authorList>
    </citation>
    <scope>NUCLEOTIDE SEQUENCE [LARGE SCALE GENOMIC DNA]</scope>
    <source>
        <strain evidence="4 5">DSM 11907</strain>
    </source>
</reference>
<dbReference type="PANTHER" id="PTHR42796">
    <property type="entry name" value="FUMARYLACETOACETATE HYDROLASE DOMAIN-CONTAINING PROTEIN 2A-RELATED"/>
    <property type="match status" value="1"/>
</dbReference>
<keyword evidence="4" id="KW-0413">Isomerase</keyword>
<comment type="similarity">
    <text evidence="1">Belongs to the FAH family.</text>
</comment>
<sequence length="286" mass="31075">MRLASYITHGRSGFGAVVGTGVVDMRLRMGPRFPTLLDVLRQGALDELRAGAAGVRPDYPLSEVRFLPPVVGPEKILCVGVNYAGRSDEYQDPAHDTKHPNLFFRAPGSLTGHLQPLVRPRESEQLDYEGEIALVIGKRGRRIPLAEALSHVAGYTLCNEGTVRDWLRHGSRNITPGKNFDSSGSLGPWIVTADEIDPTVPMRLTTRVNGEMRQDATTASMIFGFAELIAYASVFTTLVPGDVIVTGTPVGAGARFEPPRWLEPGDIVEVAVPEIGVLRNEVIDEP</sequence>
<dbReference type="AlphaFoldDB" id="A0A327K348"/>
<feature type="domain" description="Fumarylacetoacetase-like C-terminal" evidence="3">
    <location>
        <begin position="75"/>
        <end position="282"/>
    </location>
</feature>
<evidence type="ECO:0000313" key="4">
    <source>
        <dbReference type="EMBL" id="RAI33170.1"/>
    </source>
</evidence>
<evidence type="ECO:0000259" key="3">
    <source>
        <dbReference type="Pfam" id="PF01557"/>
    </source>
</evidence>
<name>A0A327K348_9BRAD</name>
<evidence type="ECO:0000256" key="1">
    <source>
        <dbReference type="ARBA" id="ARBA00010211"/>
    </source>
</evidence>
<keyword evidence="2" id="KW-0479">Metal-binding</keyword>
<protein>
    <submittedName>
        <fullName evidence="4">2-hydroxyhepta-2,4-diene-1,7-dioate isomerase</fullName>
    </submittedName>
</protein>
<dbReference type="FunFam" id="3.90.850.10:FF:000008">
    <property type="entry name" value="FAA hydrolase family protein"/>
    <property type="match status" value="1"/>
</dbReference>
<dbReference type="GO" id="GO:0016853">
    <property type="term" value="F:isomerase activity"/>
    <property type="evidence" value="ECO:0007669"/>
    <property type="project" value="UniProtKB-KW"/>
</dbReference>
<comment type="caution">
    <text evidence="4">The sequence shown here is derived from an EMBL/GenBank/DDBJ whole genome shotgun (WGS) entry which is preliminary data.</text>
</comment>
<dbReference type="InterPro" id="IPR036663">
    <property type="entry name" value="Fumarylacetoacetase_C_sf"/>
</dbReference>
<dbReference type="PANTHER" id="PTHR42796:SF4">
    <property type="entry name" value="FUMARYLACETOACETATE HYDROLASE DOMAIN-CONTAINING PROTEIN 2A"/>
    <property type="match status" value="1"/>
</dbReference>
<evidence type="ECO:0000256" key="2">
    <source>
        <dbReference type="ARBA" id="ARBA00022723"/>
    </source>
</evidence>
<dbReference type="Gene3D" id="3.90.850.10">
    <property type="entry name" value="Fumarylacetoacetase-like, C-terminal domain"/>
    <property type="match status" value="1"/>
</dbReference>
<gene>
    <name evidence="4" type="ORF">CH338_23010</name>
</gene>
<dbReference type="GO" id="GO:0046872">
    <property type="term" value="F:metal ion binding"/>
    <property type="evidence" value="ECO:0007669"/>
    <property type="project" value="UniProtKB-KW"/>
</dbReference>
<organism evidence="4 5">
    <name type="scientific">Rhodoplanes elegans</name>
    <dbReference type="NCBI Taxonomy" id="29408"/>
    <lineage>
        <taxon>Bacteria</taxon>
        <taxon>Pseudomonadati</taxon>
        <taxon>Pseudomonadota</taxon>
        <taxon>Alphaproteobacteria</taxon>
        <taxon>Hyphomicrobiales</taxon>
        <taxon>Nitrobacteraceae</taxon>
        <taxon>Rhodoplanes</taxon>
    </lineage>
</organism>